<dbReference type="InterPro" id="IPR023214">
    <property type="entry name" value="HAD_sf"/>
</dbReference>
<dbReference type="PANTHER" id="PTHR10000:SF8">
    <property type="entry name" value="HAD SUPERFAMILY HYDROLASE-LIKE, TYPE 3"/>
    <property type="match status" value="1"/>
</dbReference>
<dbReference type="PANTHER" id="PTHR10000">
    <property type="entry name" value="PHOSPHOSERINE PHOSPHATASE"/>
    <property type="match status" value="1"/>
</dbReference>
<dbReference type="InterPro" id="IPR036412">
    <property type="entry name" value="HAD-like_sf"/>
</dbReference>
<evidence type="ECO:0000313" key="1">
    <source>
        <dbReference type="EMBL" id="GAF84205.1"/>
    </source>
</evidence>
<feature type="non-terminal residue" evidence="1">
    <location>
        <position position="1"/>
    </location>
</feature>
<comment type="caution">
    <text evidence="1">The sequence shown here is derived from an EMBL/GenBank/DDBJ whole genome shotgun (WGS) entry which is preliminary data.</text>
</comment>
<dbReference type="EMBL" id="BARS01006193">
    <property type="protein sequence ID" value="GAF84205.1"/>
    <property type="molecule type" value="Genomic_DNA"/>
</dbReference>
<organism evidence="1">
    <name type="scientific">marine sediment metagenome</name>
    <dbReference type="NCBI Taxonomy" id="412755"/>
    <lineage>
        <taxon>unclassified sequences</taxon>
        <taxon>metagenomes</taxon>
        <taxon>ecological metagenomes</taxon>
    </lineage>
</organism>
<accession>X0U6R1</accession>
<reference evidence="1" key="1">
    <citation type="journal article" date="2014" name="Front. Microbiol.">
        <title>High frequency of phylogenetically diverse reductive dehalogenase-homologous genes in deep subseafloor sedimentary metagenomes.</title>
        <authorList>
            <person name="Kawai M."/>
            <person name="Futagami T."/>
            <person name="Toyoda A."/>
            <person name="Takaki Y."/>
            <person name="Nishi S."/>
            <person name="Hori S."/>
            <person name="Arai W."/>
            <person name="Tsubouchi T."/>
            <person name="Morono Y."/>
            <person name="Uchiyama I."/>
            <person name="Ito T."/>
            <person name="Fujiyama A."/>
            <person name="Inagaki F."/>
            <person name="Takami H."/>
        </authorList>
    </citation>
    <scope>NUCLEOTIDE SEQUENCE</scope>
    <source>
        <strain evidence="1">Expedition CK06-06</strain>
    </source>
</reference>
<dbReference type="GO" id="GO:0016791">
    <property type="term" value="F:phosphatase activity"/>
    <property type="evidence" value="ECO:0007669"/>
    <property type="project" value="TreeGrafter"/>
</dbReference>
<dbReference type="GO" id="GO:0000287">
    <property type="term" value="F:magnesium ion binding"/>
    <property type="evidence" value="ECO:0007669"/>
    <property type="project" value="TreeGrafter"/>
</dbReference>
<sequence length="77" mass="8227">ALEYVAKVLNLTQNQVLAIGDNDNDAEMLSWAGIGVAVNSASDLAESSCDYRANRGVIEGAIEVLDLVHEARRLLGQ</sequence>
<dbReference type="SUPFAM" id="SSF56784">
    <property type="entry name" value="HAD-like"/>
    <property type="match status" value="1"/>
</dbReference>
<dbReference type="AlphaFoldDB" id="X0U6R1"/>
<dbReference type="GO" id="GO:0005829">
    <property type="term" value="C:cytosol"/>
    <property type="evidence" value="ECO:0007669"/>
    <property type="project" value="TreeGrafter"/>
</dbReference>
<name>X0U6R1_9ZZZZ</name>
<dbReference type="Pfam" id="PF08282">
    <property type="entry name" value="Hydrolase_3"/>
    <property type="match status" value="1"/>
</dbReference>
<protein>
    <submittedName>
        <fullName evidence="1">Uncharacterized protein</fullName>
    </submittedName>
</protein>
<proteinExistence type="predicted"/>
<dbReference type="Gene3D" id="3.40.50.1000">
    <property type="entry name" value="HAD superfamily/HAD-like"/>
    <property type="match status" value="1"/>
</dbReference>
<gene>
    <name evidence="1" type="ORF">S01H1_12103</name>
</gene>